<keyword evidence="8 11" id="KW-0503">Monooxygenase</keyword>
<dbReference type="PANTHER" id="PTHR24298:SF54">
    <property type="entry name" value="CYTOCHROME P450 LIKE PROTEIN"/>
    <property type="match status" value="1"/>
</dbReference>
<dbReference type="Proteomes" id="UP000036987">
    <property type="component" value="Unassembled WGS sequence"/>
</dbReference>
<feature type="binding site" description="axial binding residue" evidence="10">
    <location>
        <position position="471"/>
    </location>
    <ligand>
        <name>heme</name>
        <dbReference type="ChEBI" id="CHEBI:30413"/>
    </ligand>
    <ligandPart>
        <name>Fe</name>
        <dbReference type="ChEBI" id="CHEBI:18248"/>
    </ligandPart>
</feature>
<evidence type="ECO:0000256" key="4">
    <source>
        <dbReference type="ARBA" id="ARBA00022723"/>
    </source>
</evidence>
<keyword evidence="14" id="KW-1185">Reference proteome</keyword>
<dbReference type="InterPro" id="IPR002401">
    <property type="entry name" value="Cyt_P450_E_grp-I"/>
</dbReference>
<dbReference type="PRINTS" id="PR00385">
    <property type="entry name" value="P450"/>
</dbReference>
<evidence type="ECO:0000256" key="7">
    <source>
        <dbReference type="ARBA" id="ARBA00023004"/>
    </source>
</evidence>
<keyword evidence="3 12" id="KW-0812">Transmembrane</keyword>
<dbReference type="PROSITE" id="PS00086">
    <property type="entry name" value="CYTOCHROME_P450"/>
    <property type="match status" value="1"/>
</dbReference>
<keyword evidence="4 10" id="KW-0479">Metal-binding</keyword>
<dbReference type="InterPro" id="IPR001128">
    <property type="entry name" value="Cyt_P450"/>
</dbReference>
<evidence type="ECO:0000256" key="8">
    <source>
        <dbReference type="ARBA" id="ARBA00023033"/>
    </source>
</evidence>
<evidence type="ECO:0000313" key="14">
    <source>
        <dbReference type="Proteomes" id="UP000036987"/>
    </source>
</evidence>
<keyword evidence="2 10" id="KW-0349">Heme</keyword>
<dbReference type="PANTHER" id="PTHR24298">
    <property type="entry name" value="FLAVONOID 3'-MONOOXYGENASE-RELATED"/>
    <property type="match status" value="1"/>
</dbReference>
<organism evidence="13 14">
    <name type="scientific">Zostera marina</name>
    <name type="common">Eelgrass</name>
    <dbReference type="NCBI Taxonomy" id="29655"/>
    <lineage>
        <taxon>Eukaryota</taxon>
        <taxon>Viridiplantae</taxon>
        <taxon>Streptophyta</taxon>
        <taxon>Embryophyta</taxon>
        <taxon>Tracheophyta</taxon>
        <taxon>Spermatophyta</taxon>
        <taxon>Magnoliopsida</taxon>
        <taxon>Liliopsida</taxon>
        <taxon>Zosteraceae</taxon>
        <taxon>Zostera</taxon>
    </lineage>
</organism>
<name>A0A0K9P4K9_ZOSMR</name>
<keyword evidence="9 12" id="KW-0472">Membrane</keyword>
<comment type="cofactor">
    <cofactor evidence="10">
        <name>heme</name>
        <dbReference type="ChEBI" id="CHEBI:30413"/>
    </cofactor>
</comment>
<dbReference type="InterPro" id="IPR051103">
    <property type="entry name" value="Plant_metabolite_P450s"/>
</dbReference>
<dbReference type="InterPro" id="IPR036396">
    <property type="entry name" value="Cyt_P450_sf"/>
</dbReference>
<dbReference type="Pfam" id="PF00067">
    <property type="entry name" value="p450"/>
    <property type="match status" value="1"/>
</dbReference>
<dbReference type="EMBL" id="LFYR01001193">
    <property type="protein sequence ID" value="KMZ63991.1"/>
    <property type="molecule type" value="Genomic_DNA"/>
</dbReference>
<reference evidence="14" key="1">
    <citation type="journal article" date="2016" name="Nature">
        <title>The genome of the seagrass Zostera marina reveals angiosperm adaptation to the sea.</title>
        <authorList>
            <person name="Olsen J.L."/>
            <person name="Rouze P."/>
            <person name="Verhelst B."/>
            <person name="Lin Y.-C."/>
            <person name="Bayer T."/>
            <person name="Collen J."/>
            <person name="Dattolo E."/>
            <person name="De Paoli E."/>
            <person name="Dittami S."/>
            <person name="Maumus F."/>
            <person name="Michel G."/>
            <person name="Kersting A."/>
            <person name="Lauritano C."/>
            <person name="Lohaus R."/>
            <person name="Toepel M."/>
            <person name="Tonon T."/>
            <person name="Vanneste K."/>
            <person name="Amirebrahimi M."/>
            <person name="Brakel J."/>
            <person name="Bostroem C."/>
            <person name="Chovatia M."/>
            <person name="Grimwood J."/>
            <person name="Jenkins J.W."/>
            <person name="Jueterbock A."/>
            <person name="Mraz A."/>
            <person name="Stam W.T."/>
            <person name="Tice H."/>
            <person name="Bornberg-Bauer E."/>
            <person name="Green P.J."/>
            <person name="Pearson G.A."/>
            <person name="Procaccini G."/>
            <person name="Duarte C.M."/>
            <person name="Schmutz J."/>
            <person name="Reusch T.B.H."/>
            <person name="Van de Peer Y."/>
        </authorList>
    </citation>
    <scope>NUCLEOTIDE SEQUENCE [LARGE SCALE GENOMIC DNA]</scope>
    <source>
        <strain evidence="14">cv. Finnish</strain>
    </source>
</reference>
<dbReference type="SUPFAM" id="SSF48264">
    <property type="entry name" value="Cytochrome P450"/>
    <property type="match status" value="1"/>
</dbReference>
<keyword evidence="7 10" id="KW-0408">Iron</keyword>
<dbReference type="PRINTS" id="PR00463">
    <property type="entry name" value="EP450I"/>
</dbReference>
<evidence type="ECO:0000256" key="11">
    <source>
        <dbReference type="RuleBase" id="RU000461"/>
    </source>
</evidence>
<comment type="subcellular location">
    <subcellularLocation>
        <location evidence="1">Membrane</location>
        <topology evidence="1">Single-pass membrane protein</topology>
    </subcellularLocation>
</comment>
<comment type="caution">
    <text evidence="13">The sequence shown here is derived from an EMBL/GenBank/DDBJ whole genome shotgun (WGS) entry which is preliminary data.</text>
</comment>
<evidence type="ECO:0000256" key="3">
    <source>
        <dbReference type="ARBA" id="ARBA00022692"/>
    </source>
</evidence>
<keyword evidence="5 12" id="KW-1133">Transmembrane helix</keyword>
<dbReference type="GO" id="GO:0016020">
    <property type="term" value="C:membrane"/>
    <property type="evidence" value="ECO:0000318"/>
    <property type="project" value="GO_Central"/>
</dbReference>
<evidence type="ECO:0000256" key="2">
    <source>
        <dbReference type="ARBA" id="ARBA00022617"/>
    </source>
</evidence>
<accession>A0A0K9P4K9</accession>
<protein>
    <recommendedName>
        <fullName evidence="15">Cytochrome P450</fullName>
    </recommendedName>
</protein>
<dbReference type="STRING" id="29655.A0A0K9P4K9"/>
<evidence type="ECO:0008006" key="15">
    <source>
        <dbReference type="Google" id="ProtNLM"/>
    </source>
</evidence>
<dbReference type="GO" id="GO:0005506">
    <property type="term" value="F:iron ion binding"/>
    <property type="evidence" value="ECO:0007669"/>
    <property type="project" value="InterPro"/>
</dbReference>
<sequence>MEKVKVAGVETLDIVIFIATMVVLVFWWKKTFNSKSAVVNNHRRLPPGPPGWPLVGNLFQVVLQNRPFMYVVRDLREKYGPIFTMKMGERTLIIITSDDLIHEALVQKGPLFASRPADSPTRLLFSVGKCTVNSAEYGPLWRVLRRNFIMEVVSPAKVKQFGWIRDWAMKNHMGRIRSEFENTGAVKVMDNCRLTVCSILVCICFGAKVAESLVQEIEEVMKQVMLISTLHLADFLSVFTPLFRGQLKKARQLRERQKACLLPLVQARRLFVESGGDKNYGGKWEMESPIGGAYIDSLYELDPQERGRLGDEELMTLCSEVLSAGTDTSATTLEWALLEMVLNQDMQEKLYQEIVSKVGKDKSVVEITESDVENMEYLKAVVKETLRRHPPSQFMLSHSATTDTELGGYFIPKDANVELYTAWLTTNPDHWENPTEFRPERFLEGGEGMEVDLTGKKAVRMMPFGVGRRICPAYTLGMLHINLMLSRMIREYRWVPVPGEMPDPTETFAFTVIMKHPLRAAIYPRE</sequence>
<dbReference type="OrthoDB" id="1470350at2759"/>
<evidence type="ECO:0000256" key="12">
    <source>
        <dbReference type="SAM" id="Phobius"/>
    </source>
</evidence>
<dbReference type="Gene3D" id="1.10.630.10">
    <property type="entry name" value="Cytochrome P450"/>
    <property type="match status" value="1"/>
</dbReference>
<dbReference type="AlphaFoldDB" id="A0A0K9P4K9"/>
<dbReference type="OMA" id="WTLGTLH"/>
<proteinExistence type="inferred from homology"/>
<gene>
    <name evidence="13" type="ORF">ZOSMA_38G01000</name>
</gene>
<comment type="similarity">
    <text evidence="11">Belongs to the cytochrome P450 family.</text>
</comment>
<dbReference type="FunFam" id="1.10.630.10:FF:000012">
    <property type="entry name" value="Cytochrome P450 family protein"/>
    <property type="match status" value="1"/>
</dbReference>
<dbReference type="InterPro" id="IPR017972">
    <property type="entry name" value="Cyt_P450_CS"/>
</dbReference>
<evidence type="ECO:0000256" key="5">
    <source>
        <dbReference type="ARBA" id="ARBA00022989"/>
    </source>
</evidence>
<keyword evidence="6 11" id="KW-0560">Oxidoreductase</keyword>
<evidence type="ECO:0000256" key="9">
    <source>
        <dbReference type="ARBA" id="ARBA00023136"/>
    </source>
</evidence>
<evidence type="ECO:0000256" key="10">
    <source>
        <dbReference type="PIRSR" id="PIRSR602401-1"/>
    </source>
</evidence>
<dbReference type="CDD" id="cd11075">
    <property type="entry name" value="CYP77_89"/>
    <property type="match status" value="1"/>
</dbReference>
<evidence type="ECO:0000313" key="13">
    <source>
        <dbReference type="EMBL" id="KMZ63991.1"/>
    </source>
</evidence>
<feature type="transmembrane region" description="Helical" evidence="12">
    <location>
        <begin position="12"/>
        <end position="28"/>
    </location>
</feature>
<dbReference type="GO" id="GO:0020037">
    <property type="term" value="F:heme binding"/>
    <property type="evidence" value="ECO:0007669"/>
    <property type="project" value="InterPro"/>
</dbReference>
<evidence type="ECO:0000256" key="1">
    <source>
        <dbReference type="ARBA" id="ARBA00004167"/>
    </source>
</evidence>
<evidence type="ECO:0000256" key="6">
    <source>
        <dbReference type="ARBA" id="ARBA00023002"/>
    </source>
</evidence>
<dbReference type="GO" id="GO:0016709">
    <property type="term" value="F:oxidoreductase activity, acting on paired donors, with incorporation or reduction of molecular oxygen, NAD(P)H as one donor, and incorporation of one atom of oxygen"/>
    <property type="evidence" value="ECO:0000318"/>
    <property type="project" value="GO_Central"/>
</dbReference>